<evidence type="ECO:0000313" key="5">
    <source>
        <dbReference type="EMBL" id="CDO67638.1"/>
    </source>
</evidence>
<dbReference type="Gene3D" id="3.40.50.1390">
    <property type="entry name" value="Resolvase, N-terminal catalytic domain"/>
    <property type="match status" value="1"/>
</dbReference>
<dbReference type="KEGG" id="mcak:MCCS_00460"/>
<organism evidence="5">
    <name type="scientific">Macrococcoides canis</name>
    <dbReference type="NCBI Taxonomy" id="1855823"/>
    <lineage>
        <taxon>Bacteria</taxon>
        <taxon>Bacillati</taxon>
        <taxon>Bacillota</taxon>
        <taxon>Bacilli</taxon>
        <taxon>Bacillales</taxon>
        <taxon>Staphylococcaceae</taxon>
        <taxon>Macrococcoides</taxon>
    </lineage>
</organism>
<dbReference type="Proteomes" id="UP000194154">
    <property type="component" value="Chromosome"/>
</dbReference>
<feature type="coiled-coil region" evidence="1">
    <location>
        <begin position="385"/>
        <end position="450"/>
    </location>
</feature>
<evidence type="ECO:0000259" key="3">
    <source>
        <dbReference type="PROSITE" id="PS51737"/>
    </source>
</evidence>
<accession>A0A1W7A824</accession>
<dbReference type="PANTHER" id="PTHR30461">
    <property type="entry name" value="DNA-INVERTASE FROM LAMBDOID PROPHAGE"/>
    <property type="match status" value="1"/>
</dbReference>
<dbReference type="OrthoDB" id="9811097at2"/>
<dbReference type="InterPro" id="IPR050639">
    <property type="entry name" value="SSR_resolvase"/>
</dbReference>
<dbReference type="Pfam" id="PF00239">
    <property type="entry name" value="Resolvase"/>
    <property type="match status" value="1"/>
</dbReference>
<dbReference type="PROSITE" id="PS51736">
    <property type="entry name" value="RECOMBINASES_3"/>
    <property type="match status" value="1"/>
</dbReference>
<dbReference type="Pfam" id="PF07508">
    <property type="entry name" value="Recombinase"/>
    <property type="match status" value="1"/>
</dbReference>
<dbReference type="Pfam" id="PF13408">
    <property type="entry name" value="Zn_ribbon_recom"/>
    <property type="match status" value="1"/>
</dbReference>
<dbReference type="SUPFAM" id="SSF53041">
    <property type="entry name" value="Resolvase-like"/>
    <property type="match status" value="1"/>
</dbReference>
<keyword evidence="6" id="KW-1185">Reference proteome</keyword>
<feature type="domain" description="Recombinase" evidence="3">
    <location>
        <begin position="158"/>
        <end position="281"/>
    </location>
</feature>
<protein>
    <submittedName>
        <fullName evidence="5">Cassette chromosome recombinase Bm2</fullName>
    </submittedName>
</protein>
<feature type="domain" description="Resolvase/invertase-type recombinase catalytic" evidence="2">
    <location>
        <begin position="5"/>
        <end position="151"/>
    </location>
</feature>
<reference evidence="4 6" key="2">
    <citation type="journal article" date="2017" name="Int. J. Syst. Evol. Microbiol.">
        <title>Macrococcus canis sp. nov., a skin bacterium associated with infections in dogs.</title>
        <authorList>
            <person name="Gobeli Brawand S."/>
            <person name="Cotting K."/>
            <person name="Gomez-Sanz E."/>
            <person name="Collaud A."/>
            <person name="Thomann A."/>
            <person name="Brodard I."/>
            <person name="Rodriguez-Campos S."/>
            <person name="Strauss C."/>
            <person name="Perreten V."/>
        </authorList>
    </citation>
    <scope>NUCLEOTIDE SEQUENCE [LARGE SCALE GENOMIC DNA]</scope>
    <source>
        <strain evidence="4 6">KM45013</strain>
    </source>
</reference>
<dbReference type="InterPro" id="IPR038109">
    <property type="entry name" value="DNA_bind_recomb_sf"/>
</dbReference>
<gene>
    <name evidence="5" type="primary">ccrBm2</name>
    <name evidence="4" type="synonym">ccrBm2_1</name>
    <name evidence="4" type="ORF">MCCS_00460</name>
</gene>
<sequence>MTKKRAAIYTRVSSALQRDNFSIAGQKKLLEEVCQRNGWEIYEVYTDNGLTGKNMNRPALLKMNEDAKNRKFDIILIYRLNRLARNTKHVIDMVDFYNKYNVEVYSDTERFDTSTASGRLMLQILASMAEYERSHILENFSAGLVSRAESGYYNGGQVLGYQQVPGNKRMLAIVEQEALIVKRIFDEYASGKGYRAIANALNKDGYRTKKNNPFDTNSVKYILTNIVYIGKIRYLRYTGWNEKRRRGFNPNPIIADGKHTPIIDQDLWDKVQTRMKKASKNPMVNGKGENLLTGIIRCPKCGAAHAASNTTNTLKSGEKKRIRYYSCSQFRNKGASVCSANSIRADVAEAYVFNRIKEVIFNDKVLQQVLENVNSSLEAKPTEMKQRVLNKKQQLEETQVKLNNLNIALSTSPDLIHTLKGTIDEYASTIEALKATIAEMEAHKEDDIKQLTIEEIKPLLQAIFKDMDRLDKKQLKALYLSVVDAIHFKKCNEPGKKHDFFITLKINEDVLKEVYNGIEPEEALLSASSDLFTEHETYYLRI</sequence>
<dbReference type="PANTHER" id="PTHR30461:SF23">
    <property type="entry name" value="DNA RECOMBINASE-RELATED"/>
    <property type="match status" value="1"/>
</dbReference>
<evidence type="ECO:0000259" key="2">
    <source>
        <dbReference type="PROSITE" id="PS51736"/>
    </source>
</evidence>
<dbReference type="CDD" id="cd00338">
    <property type="entry name" value="Ser_Recombinase"/>
    <property type="match status" value="1"/>
</dbReference>
<dbReference type="Gene3D" id="3.90.1750.20">
    <property type="entry name" value="Putative Large Serine Recombinase, Chain B, Domain 2"/>
    <property type="match status" value="1"/>
</dbReference>
<dbReference type="InterPro" id="IPR036162">
    <property type="entry name" value="Resolvase-like_N_sf"/>
</dbReference>
<dbReference type="STRING" id="1855823.MCCS_00460"/>
<dbReference type="InterPro" id="IPR011109">
    <property type="entry name" value="DNA_bind_recombinase_dom"/>
</dbReference>
<dbReference type="SMART" id="SM00857">
    <property type="entry name" value="Resolvase"/>
    <property type="match status" value="1"/>
</dbReference>
<evidence type="ECO:0000256" key="1">
    <source>
        <dbReference type="SAM" id="Coils"/>
    </source>
</evidence>
<reference evidence="5" key="1">
    <citation type="journal article" date="2015" name="Antimicrob. Agents Chemother.">
        <title>First Staphylococcal Cassette Chromosome mec Containing a mecB-Carrying Gene Complex Independent of Transposon Tn6045 in a Macrococcus caseolyticus Isolate from a Canine Infection.</title>
        <authorList>
            <person name="Gomez-Sanz E."/>
            <person name="Schwendener S."/>
            <person name="Thomann A."/>
            <person name="Gobeli Brawand S."/>
            <person name="Perreten V."/>
        </authorList>
    </citation>
    <scope>NUCLEOTIDE SEQUENCE</scope>
    <source>
        <strain evidence="5">KM45013</strain>
    </source>
</reference>
<dbReference type="EMBL" id="CP021059">
    <property type="protein sequence ID" value="ARQ05718.1"/>
    <property type="molecule type" value="Genomic_DNA"/>
</dbReference>
<dbReference type="InterPro" id="IPR006119">
    <property type="entry name" value="Resolv_N"/>
</dbReference>
<keyword evidence="1" id="KW-0175">Coiled coil</keyword>
<dbReference type="EMBL" id="HG970732">
    <property type="protein sequence ID" value="CDO67638.1"/>
    <property type="molecule type" value="Genomic_DNA"/>
</dbReference>
<dbReference type="GO" id="GO:0003677">
    <property type="term" value="F:DNA binding"/>
    <property type="evidence" value="ECO:0007669"/>
    <property type="project" value="InterPro"/>
</dbReference>
<name>A0A0D6DQZ6_9STAP</name>
<reference evidence="4" key="3">
    <citation type="submission" date="2017-04" db="EMBL/GenBank/DDBJ databases">
        <authorList>
            <person name="Afonso C.L."/>
            <person name="Miller P.J."/>
            <person name="Scott M.A."/>
            <person name="Spackman E."/>
            <person name="Goraichik I."/>
            <person name="Dimitrov K.M."/>
            <person name="Suarez D.L."/>
            <person name="Swayne D.E."/>
        </authorList>
    </citation>
    <scope>NUCLEOTIDE SEQUENCE</scope>
    <source>
        <strain evidence="4">KM45013</strain>
    </source>
</reference>
<dbReference type="AlphaFoldDB" id="A0A0D6DQZ6"/>
<accession>A0A0D6DQZ6</accession>
<dbReference type="RefSeq" id="WP_086041447.1">
    <property type="nucleotide sequence ID" value="NZ_CBCRZA010000009.1"/>
</dbReference>
<dbReference type="InterPro" id="IPR025827">
    <property type="entry name" value="Zn_ribbon_recom_dom"/>
</dbReference>
<dbReference type="GO" id="GO:0000150">
    <property type="term" value="F:DNA strand exchange activity"/>
    <property type="evidence" value="ECO:0007669"/>
    <property type="project" value="InterPro"/>
</dbReference>
<dbReference type="PROSITE" id="PS51737">
    <property type="entry name" value="RECOMBINASE_DNA_BIND"/>
    <property type="match status" value="1"/>
</dbReference>
<dbReference type="GeneID" id="35294205"/>
<proteinExistence type="predicted"/>
<evidence type="ECO:0000313" key="4">
    <source>
        <dbReference type="EMBL" id="ARQ05718.1"/>
    </source>
</evidence>
<evidence type="ECO:0000313" key="6">
    <source>
        <dbReference type="Proteomes" id="UP000194154"/>
    </source>
</evidence>